<proteinExistence type="predicted"/>
<evidence type="ECO:0000313" key="2">
    <source>
        <dbReference type="EMBL" id="MBY0095308.1"/>
    </source>
</evidence>
<name>A0ABS7JZ91_9BACI</name>
<dbReference type="InterPro" id="IPR038144">
    <property type="entry name" value="IPI"/>
</dbReference>
<evidence type="ECO:0000313" key="3">
    <source>
        <dbReference type="Proteomes" id="UP000769780"/>
    </source>
</evidence>
<dbReference type="Gene3D" id="2.60.40.2360">
    <property type="entry name" value="Intracellular proteinase inhibitor BsuPI"/>
    <property type="match status" value="1"/>
</dbReference>
<protein>
    <recommendedName>
        <fullName evidence="1">Intracellular proteinase inhibitor BsuPI domain-containing protein</fullName>
    </recommendedName>
</protein>
<keyword evidence="3" id="KW-1185">Reference proteome</keyword>
<dbReference type="RefSeq" id="WP_221870152.1">
    <property type="nucleotide sequence ID" value="NZ_JACWFH010000001.1"/>
</dbReference>
<organism evidence="2 3">
    <name type="scientific">Mesobacillus maritimus</name>
    <dbReference type="NCBI Taxonomy" id="1643336"/>
    <lineage>
        <taxon>Bacteria</taxon>
        <taxon>Bacillati</taxon>
        <taxon>Bacillota</taxon>
        <taxon>Bacilli</taxon>
        <taxon>Bacillales</taxon>
        <taxon>Bacillaceae</taxon>
        <taxon>Mesobacillus</taxon>
    </lineage>
</organism>
<feature type="domain" description="Intracellular proteinase inhibitor BsuPI" evidence="1">
    <location>
        <begin position="40"/>
        <end position="129"/>
    </location>
</feature>
<reference evidence="2 3" key="1">
    <citation type="submission" date="2020-07" db="EMBL/GenBank/DDBJ databases">
        <title>Fungal Genomes of the International Space Station.</title>
        <authorList>
            <person name="Seuylemezian A."/>
            <person name="Singh N.K."/>
            <person name="Wood J."/>
            <person name="Venkateswaran K."/>
        </authorList>
    </citation>
    <scope>NUCLEOTIDE SEQUENCE [LARGE SCALE GENOMIC DNA]</scope>
    <source>
        <strain evidence="2 3">PL-B2</strain>
    </source>
</reference>
<sequence>MKNHSLIFILILLVLIPITAAHGEEKLNTEGVIFYMDAIATAENITFELVLRNDTKTPISLEFPSSQIYEIMVHNQENQQKYQFSKGKSFAQAIKTINLQPGKEISWQETWKDHGLSDGEYQVSAGLKAVRINHVASEPLSTTRTVTVPAENPVFKKIEVSGENGSYRVQGQAKPKNGTFYYTVEDGHHQQIQETKKVVSKDTSEWNTFVLELKIPDDHLPQNGTLILNLYERENEKIVHNYSVVLEKFY</sequence>
<dbReference type="InterPro" id="IPR020481">
    <property type="entry name" value="Intracell_prot_inh_BsuPI"/>
</dbReference>
<comment type="caution">
    <text evidence="2">The sequence shown here is derived from an EMBL/GenBank/DDBJ whole genome shotgun (WGS) entry which is preliminary data.</text>
</comment>
<dbReference type="Pfam" id="PF12690">
    <property type="entry name" value="BsuPI"/>
    <property type="match status" value="1"/>
</dbReference>
<gene>
    <name evidence="2" type="ORF">H0185_00540</name>
</gene>
<evidence type="ECO:0000259" key="1">
    <source>
        <dbReference type="Pfam" id="PF12690"/>
    </source>
</evidence>
<dbReference type="Proteomes" id="UP000769780">
    <property type="component" value="Unassembled WGS sequence"/>
</dbReference>
<dbReference type="EMBL" id="JACWFH010000001">
    <property type="protein sequence ID" value="MBY0095308.1"/>
    <property type="molecule type" value="Genomic_DNA"/>
</dbReference>
<accession>A0ABS7JZ91</accession>